<keyword evidence="3" id="KW-0732">Signal</keyword>
<dbReference type="EMBL" id="JAENIM010000031">
    <property type="protein sequence ID" value="MBK1790659.1"/>
    <property type="molecule type" value="Genomic_DNA"/>
</dbReference>
<dbReference type="PANTHER" id="PTHR42693:SF53">
    <property type="entry name" value="ENDO-4-O-SULFATASE"/>
    <property type="match status" value="1"/>
</dbReference>
<evidence type="ECO:0000256" key="2">
    <source>
        <dbReference type="ARBA" id="ARBA00022801"/>
    </source>
</evidence>
<keyword evidence="2" id="KW-0378">Hydrolase</keyword>
<feature type="domain" description="Sulfatase N-terminal" evidence="4">
    <location>
        <begin position="30"/>
        <end position="361"/>
    </location>
</feature>
<dbReference type="InterPro" id="IPR000917">
    <property type="entry name" value="Sulfatase_N"/>
</dbReference>
<dbReference type="PANTHER" id="PTHR42693">
    <property type="entry name" value="ARYLSULFATASE FAMILY MEMBER"/>
    <property type="match status" value="1"/>
</dbReference>
<dbReference type="GO" id="GO:0004065">
    <property type="term" value="F:arylsulfatase activity"/>
    <property type="evidence" value="ECO:0007669"/>
    <property type="project" value="TreeGrafter"/>
</dbReference>
<feature type="chain" id="PRO_5035229892" evidence="3">
    <location>
        <begin position="25"/>
        <end position="472"/>
    </location>
</feature>
<evidence type="ECO:0000313" key="5">
    <source>
        <dbReference type="EMBL" id="MBK1790659.1"/>
    </source>
</evidence>
<dbReference type="InterPro" id="IPR017850">
    <property type="entry name" value="Alkaline_phosphatase_core_sf"/>
</dbReference>
<feature type="signal peptide" evidence="3">
    <location>
        <begin position="1"/>
        <end position="24"/>
    </location>
</feature>
<accession>A0A8J7MBQ5</accession>
<dbReference type="Gene3D" id="3.40.720.10">
    <property type="entry name" value="Alkaline Phosphatase, subunit A"/>
    <property type="match status" value="1"/>
</dbReference>
<comment type="caution">
    <text evidence="5">The sequence shown here is derived from an EMBL/GenBank/DDBJ whole genome shotgun (WGS) entry which is preliminary data.</text>
</comment>
<evidence type="ECO:0000256" key="3">
    <source>
        <dbReference type="SAM" id="SignalP"/>
    </source>
</evidence>
<evidence type="ECO:0000256" key="1">
    <source>
        <dbReference type="ARBA" id="ARBA00008779"/>
    </source>
</evidence>
<protein>
    <submittedName>
        <fullName evidence="5">Sulfatase</fullName>
    </submittedName>
</protein>
<dbReference type="SUPFAM" id="SSF53649">
    <property type="entry name" value="Alkaline phosphatase-like"/>
    <property type="match status" value="1"/>
</dbReference>
<organism evidence="5 6">
    <name type="scientific">Persicirhabdus sediminis</name>
    <dbReference type="NCBI Taxonomy" id="454144"/>
    <lineage>
        <taxon>Bacteria</taxon>
        <taxon>Pseudomonadati</taxon>
        <taxon>Verrucomicrobiota</taxon>
        <taxon>Verrucomicrobiia</taxon>
        <taxon>Verrucomicrobiales</taxon>
        <taxon>Verrucomicrobiaceae</taxon>
        <taxon>Persicirhabdus</taxon>
    </lineage>
</organism>
<dbReference type="Pfam" id="PF00884">
    <property type="entry name" value="Sulfatase"/>
    <property type="match status" value="1"/>
</dbReference>
<dbReference type="AlphaFoldDB" id="A0A8J7MBQ5"/>
<proteinExistence type="inferred from homology"/>
<name>A0A8J7MBQ5_9BACT</name>
<evidence type="ECO:0000313" key="6">
    <source>
        <dbReference type="Proteomes" id="UP000624703"/>
    </source>
</evidence>
<dbReference type="RefSeq" id="WP_200310685.1">
    <property type="nucleotide sequence ID" value="NZ_JAENIM010000031.1"/>
</dbReference>
<gene>
    <name evidence="5" type="ORF">JIN82_05760</name>
</gene>
<evidence type="ECO:0000259" key="4">
    <source>
        <dbReference type="Pfam" id="PF00884"/>
    </source>
</evidence>
<sequence>MMNKVNAAKLFGLMMGAAVCAASADERPMNVIMIYTDDQGYNDLGCYGSEMIRTPNIDRMAAEGVRFTDFNVMSSKCTPSRAALMTGCYPRRVSLQRGVVMDGHTHGLHPDEITMGDQMKSGGYATALFGKWHLGHADRSMLPQQQGFDVFFGLPYSNDMKLSPLLELKEGFVERDHAAGGVHFQRRSGLPQGVLMEGDVVIEYPTDQSMLTQRLTKRAQSFIVDHKDQSFFIYLAHPMPHVPVDASPAFAGKSPFGPYGDAVEELDWSVGEILNTLKEEGLDKNTLVVYASDNGPWGYGKAPDAKVGLAHPLRGTKGTVFEGGPRVPCIMWAPEHLPARVYTGLVSNMDLFPTFSALAGIELADDREIDGKNIWPLLRSEVTDEDVHEHLFYYEDRHGKIAGARQGSWKYVECEVKRNGPVVPQLYNLAEDIGEQQNVLKQHPEKVRQLREAMEKFDAIMEEEARPVLRIE</sequence>
<dbReference type="Proteomes" id="UP000624703">
    <property type="component" value="Unassembled WGS sequence"/>
</dbReference>
<comment type="similarity">
    <text evidence="1">Belongs to the sulfatase family.</text>
</comment>
<keyword evidence="6" id="KW-1185">Reference proteome</keyword>
<reference evidence="5" key="1">
    <citation type="submission" date="2021-01" db="EMBL/GenBank/DDBJ databases">
        <title>Modified the classification status of verrucomicrobia.</title>
        <authorList>
            <person name="Feng X."/>
        </authorList>
    </citation>
    <scope>NUCLEOTIDE SEQUENCE</scope>
    <source>
        <strain evidence="5">_KCTC 22039</strain>
    </source>
</reference>
<dbReference type="Gene3D" id="3.30.1120.10">
    <property type="match status" value="1"/>
</dbReference>
<dbReference type="CDD" id="cd16026">
    <property type="entry name" value="GALNS_like"/>
    <property type="match status" value="1"/>
</dbReference>
<dbReference type="InterPro" id="IPR050738">
    <property type="entry name" value="Sulfatase"/>
</dbReference>